<accession>A0A135TDV4</accession>
<dbReference type="EMBL" id="JFBX01000195">
    <property type="protein sequence ID" value="KXH46304.1"/>
    <property type="molecule type" value="Genomic_DNA"/>
</dbReference>
<gene>
    <name evidence="1" type="ORF">CSIM01_09912</name>
</gene>
<protein>
    <submittedName>
        <fullName evidence="1">Uncharacterized protein</fullName>
    </submittedName>
</protein>
<comment type="caution">
    <text evidence="1">The sequence shown here is derived from an EMBL/GenBank/DDBJ whole genome shotgun (WGS) entry which is preliminary data.</text>
</comment>
<dbReference type="Proteomes" id="UP000070328">
    <property type="component" value="Unassembled WGS sequence"/>
</dbReference>
<dbReference type="AlphaFoldDB" id="A0A135TDV4"/>
<evidence type="ECO:0000313" key="2">
    <source>
        <dbReference type="Proteomes" id="UP000070328"/>
    </source>
</evidence>
<evidence type="ECO:0000313" key="1">
    <source>
        <dbReference type="EMBL" id="KXH46304.1"/>
    </source>
</evidence>
<keyword evidence="2" id="KW-1185">Reference proteome</keyword>
<name>A0A135TDV4_9PEZI</name>
<sequence>MINETAHVDQIQLALLNDPAATPIHIIYNLPLHQQHQHRQHRPDRRWRCHSHPRPTWRTPAIIASCKPTAFRHPNIPPAALHSQASSLKSTKVIHPNLRPIFAPVSRLHFDSYSLYPYGCRFFSFSIQPPDTGCRHWLQTRMLTTNKLPSAYIAPARRRATQYTAYEHTHSHHHNPFQSRSSSSASSLSFLVMNAVNGLAYTGNLRSRSPGPPKTPKTLQDTFQYFQDLSLHDKKPKRAQVATAGMFPRPLSSQAPPRHGVFGCRLASDIRQDHLEKQEHGTTTRGRSGTH</sequence>
<organism evidence="1 2">
    <name type="scientific">Colletotrichum simmondsii</name>
    <dbReference type="NCBI Taxonomy" id="703756"/>
    <lineage>
        <taxon>Eukaryota</taxon>
        <taxon>Fungi</taxon>
        <taxon>Dikarya</taxon>
        <taxon>Ascomycota</taxon>
        <taxon>Pezizomycotina</taxon>
        <taxon>Sordariomycetes</taxon>
        <taxon>Hypocreomycetidae</taxon>
        <taxon>Glomerellales</taxon>
        <taxon>Glomerellaceae</taxon>
        <taxon>Colletotrichum</taxon>
        <taxon>Colletotrichum acutatum species complex</taxon>
    </lineage>
</organism>
<reference evidence="1 2" key="1">
    <citation type="submission" date="2014-02" db="EMBL/GenBank/DDBJ databases">
        <title>The genome sequence of Colletotrichum simmondsii CBS122122.</title>
        <authorList>
            <person name="Baroncelli R."/>
            <person name="Thon M.R."/>
        </authorList>
    </citation>
    <scope>NUCLEOTIDE SEQUENCE [LARGE SCALE GENOMIC DNA]</scope>
    <source>
        <strain evidence="1 2">CBS122122</strain>
    </source>
</reference>
<proteinExistence type="predicted"/>